<dbReference type="AlphaFoldDB" id="A0A430HEF5"/>
<gene>
    <name evidence="2" type="ORF">EJB06_27160</name>
</gene>
<feature type="signal peptide" evidence="1">
    <location>
        <begin position="1"/>
        <end position="24"/>
    </location>
</feature>
<evidence type="ECO:0000313" key="2">
    <source>
        <dbReference type="EMBL" id="RSZ55890.1"/>
    </source>
</evidence>
<accession>A0A430HEF5</accession>
<dbReference type="Proteomes" id="UP000278085">
    <property type="component" value="Unassembled WGS sequence"/>
</dbReference>
<evidence type="ECO:0000256" key="1">
    <source>
        <dbReference type="SAM" id="SignalP"/>
    </source>
</evidence>
<dbReference type="OrthoDB" id="7860705at2"/>
<name>A0A430HEF5_9BURK</name>
<evidence type="ECO:0000313" key="3">
    <source>
        <dbReference type="Proteomes" id="UP000278085"/>
    </source>
</evidence>
<feature type="chain" id="PRO_5019265770" evidence="1">
    <location>
        <begin position="25"/>
        <end position="329"/>
    </location>
</feature>
<comment type="caution">
    <text evidence="2">The sequence shown here is derived from an EMBL/GenBank/DDBJ whole genome shotgun (WGS) entry which is preliminary data.</text>
</comment>
<dbReference type="Pfam" id="PF07087">
    <property type="entry name" value="DUF1353"/>
    <property type="match status" value="1"/>
</dbReference>
<reference evidence="2 3" key="1">
    <citation type="submission" date="2018-12" db="EMBL/GenBank/DDBJ databases">
        <authorList>
            <person name="Yang E."/>
        </authorList>
    </citation>
    <scope>NUCLEOTIDE SEQUENCE [LARGE SCALE GENOMIC DNA]</scope>
    <source>
        <strain evidence="2 3">SOD</strain>
    </source>
</reference>
<dbReference type="RefSeq" id="WP_126077160.1">
    <property type="nucleotide sequence ID" value="NZ_CP051166.1"/>
</dbReference>
<keyword evidence="3" id="KW-1185">Reference proteome</keyword>
<dbReference type="InterPro" id="IPR010767">
    <property type="entry name" value="Phage_CGC-2007_Cje0229"/>
</dbReference>
<protein>
    <submittedName>
        <fullName evidence="2">DUF1353 domain-containing protein</fullName>
    </submittedName>
</protein>
<proteinExistence type="predicted"/>
<sequence>MKLGHIFGLLSISLVCAVPEVANASDIYYGKFLDDLKGKWDTTARPRPVFELVNDFRFEDPNGLMWTAPAKIKVDGASIPQSLWGVVGGPFEGEYINASVIHDHYCRTKERTAHDTHRNFYYGMKAAGLPEWKATLMHWAVATFGPKWELRSKIIVKNICTTTNTAEGISRTICSAVPSLTNDLVSMPAVDLSDPATLAMAVAKTEAIARTLKTSDGKLLDVTETGIVMVQLKTVEKNAEQYRNLFVSQQHKTDPSKLGILSSTDFGTLADTKVWPSKTVPTISKVKLLNKTTKDTIPADSPFKMKSQDAQLIQDRIKIDALKFSTELN</sequence>
<dbReference type="EMBL" id="RXLQ01000020">
    <property type="protein sequence ID" value="RSZ55890.1"/>
    <property type="molecule type" value="Genomic_DNA"/>
</dbReference>
<organism evidence="2 3">
    <name type="scientific">Massilia atriviolacea</name>
    <dbReference type="NCBI Taxonomy" id="2495579"/>
    <lineage>
        <taxon>Bacteria</taxon>
        <taxon>Pseudomonadati</taxon>
        <taxon>Pseudomonadota</taxon>
        <taxon>Betaproteobacteria</taxon>
        <taxon>Burkholderiales</taxon>
        <taxon>Oxalobacteraceae</taxon>
        <taxon>Telluria group</taxon>
        <taxon>Massilia</taxon>
    </lineage>
</organism>
<keyword evidence="1" id="KW-0732">Signal</keyword>